<comment type="similarity">
    <text evidence="1">Belongs to the WrbA family.</text>
</comment>
<evidence type="ECO:0000313" key="4">
    <source>
        <dbReference type="EMBL" id="KAF7923897.1"/>
    </source>
</evidence>
<protein>
    <recommendedName>
        <fullName evidence="3">Flavodoxin-like domain-containing protein</fullName>
    </recommendedName>
</protein>
<dbReference type="Gene3D" id="3.40.50.360">
    <property type="match status" value="1"/>
</dbReference>
<gene>
    <name evidence="4" type="ORF">EAE98_007715</name>
</gene>
<dbReference type="PROSITE" id="PS50902">
    <property type="entry name" value="FLAVODOXIN_LIKE"/>
    <property type="match status" value="1"/>
</dbReference>
<dbReference type="InterPro" id="IPR029039">
    <property type="entry name" value="Flavoprotein-like_sf"/>
</dbReference>
<dbReference type="PANTHER" id="PTHR30546:SF23">
    <property type="entry name" value="FLAVOPROTEIN-LIKE PROTEIN YCP4-RELATED"/>
    <property type="match status" value="1"/>
</dbReference>
<dbReference type="NCBIfam" id="TIGR01755">
    <property type="entry name" value="flav_wrbA"/>
    <property type="match status" value="1"/>
</dbReference>
<dbReference type="InterPro" id="IPR005025">
    <property type="entry name" value="FMN_Rdtase-like_dom"/>
</dbReference>
<dbReference type="RefSeq" id="XP_038808516.1">
    <property type="nucleotide sequence ID" value="XM_038955338.1"/>
</dbReference>
<evidence type="ECO:0000256" key="2">
    <source>
        <dbReference type="SAM" id="MobiDB-lite"/>
    </source>
</evidence>
<feature type="compositionally biased region" description="Basic and acidic residues" evidence="2">
    <location>
        <begin position="229"/>
        <end position="242"/>
    </location>
</feature>
<accession>A0ABQ7IH17</accession>
<feature type="domain" description="Flavodoxin-like" evidence="3">
    <location>
        <begin position="5"/>
        <end position="193"/>
    </location>
</feature>
<comment type="caution">
    <text evidence="4">The sequence shown here is derived from an EMBL/GenBank/DDBJ whole genome shotgun (WGS) entry which is preliminary data.</text>
</comment>
<dbReference type="InterPro" id="IPR008254">
    <property type="entry name" value="Flavodoxin/NO_synth"/>
</dbReference>
<dbReference type="Pfam" id="PF03358">
    <property type="entry name" value="FMN_red"/>
    <property type="match status" value="1"/>
</dbReference>
<dbReference type="Proteomes" id="UP000783213">
    <property type="component" value="Unassembled WGS sequence"/>
</dbReference>
<dbReference type="NCBIfam" id="NF002999">
    <property type="entry name" value="PRK03767.1"/>
    <property type="match status" value="1"/>
</dbReference>
<evidence type="ECO:0000313" key="5">
    <source>
        <dbReference type="Proteomes" id="UP000783213"/>
    </source>
</evidence>
<evidence type="ECO:0000256" key="1">
    <source>
        <dbReference type="ARBA" id="ARBA00006961"/>
    </source>
</evidence>
<proteinExistence type="inferred from homology"/>
<dbReference type="EMBL" id="RCSX01000018">
    <property type="protein sequence ID" value="KAF7923897.1"/>
    <property type="molecule type" value="Genomic_DNA"/>
</dbReference>
<dbReference type="InterPro" id="IPR010089">
    <property type="entry name" value="Flavoprotein_WrbA-like"/>
</dbReference>
<sequence length="253" mass="26994">MAPKVAIVFYSMYGHIQKLAEAEQAGLRKAGIEADLFQVPETLPQEVLAKMHAPAKSDIPVIDPQTLANYDAFLFGIPTRYGNFPAQWKAFWDATGSQWQTGGYWGKFAGIFVSTGTPGGGQESTVLASLSTLAHHGIIYVPLGYAKSFPQLANMEEVRGGSPWGAGTFAGADGSRSPSALELELATIQGEEFGKTISKGSVTNNEVKSESILADSNGEPKNTQQANLKADKGETRPKDREGPCGLPSKCTIQ</sequence>
<feature type="region of interest" description="Disordered" evidence="2">
    <location>
        <begin position="210"/>
        <end position="253"/>
    </location>
</feature>
<dbReference type="PANTHER" id="PTHR30546">
    <property type="entry name" value="FLAVODOXIN-RELATED PROTEIN WRBA-RELATED"/>
    <property type="match status" value="1"/>
</dbReference>
<dbReference type="GeneID" id="62234488"/>
<dbReference type="SUPFAM" id="SSF52218">
    <property type="entry name" value="Flavoproteins"/>
    <property type="match status" value="1"/>
</dbReference>
<reference evidence="4 5" key="1">
    <citation type="journal article" date="2020" name="Genome Biol. Evol.">
        <title>Comparative genomics of Sclerotiniaceae.</title>
        <authorList>
            <person name="Valero Jimenez C.A."/>
            <person name="Steentjes M."/>
            <person name="Scholten O.E."/>
            <person name="Van Kan J.A.L."/>
        </authorList>
    </citation>
    <scope>NUCLEOTIDE SEQUENCE [LARGE SCALE GENOMIC DNA]</scope>
    <source>
        <strain evidence="4 5">B1</strain>
    </source>
</reference>
<keyword evidence="5" id="KW-1185">Reference proteome</keyword>
<name>A0ABQ7IH17_9HELO</name>
<organism evidence="4 5">
    <name type="scientific">Botrytis deweyae</name>
    <dbReference type="NCBI Taxonomy" id="2478750"/>
    <lineage>
        <taxon>Eukaryota</taxon>
        <taxon>Fungi</taxon>
        <taxon>Dikarya</taxon>
        <taxon>Ascomycota</taxon>
        <taxon>Pezizomycotina</taxon>
        <taxon>Leotiomycetes</taxon>
        <taxon>Helotiales</taxon>
        <taxon>Sclerotiniaceae</taxon>
        <taxon>Botrytis</taxon>
    </lineage>
</organism>
<evidence type="ECO:0000259" key="3">
    <source>
        <dbReference type="PROSITE" id="PS50902"/>
    </source>
</evidence>